<comment type="caution">
    <text evidence="5">The sequence shown here is derived from an EMBL/GenBank/DDBJ whole genome shotgun (WGS) entry which is preliminary data.</text>
</comment>
<dbReference type="AlphaFoldDB" id="A0A6A7Y658"/>
<keyword evidence="4" id="KW-0472">Membrane</keyword>
<sequence>MPSTSGEIAIADLLDRALHKGLVIWGEATLSIAGIDLVYVGVKLILASTDTMQRMRDHANAPPPERGIKAE</sequence>
<comment type="subcellular location">
    <subcellularLocation>
        <location evidence="2">Gas vesicle</location>
    </subcellularLocation>
</comment>
<evidence type="ECO:0000313" key="5">
    <source>
        <dbReference type="EMBL" id="MQT14763.1"/>
    </source>
</evidence>
<comment type="similarity">
    <text evidence="3">Belongs to the gas vesicle GvpA family.</text>
</comment>
<dbReference type="PANTHER" id="PTHR35344">
    <property type="entry name" value="GAS VESICLE STRUCTURAL PROTEIN 2-RELATED"/>
    <property type="match status" value="1"/>
</dbReference>
<evidence type="ECO:0000256" key="2">
    <source>
        <dbReference type="ARBA" id="ARBA00035108"/>
    </source>
</evidence>
<evidence type="ECO:0000256" key="3">
    <source>
        <dbReference type="ARBA" id="ARBA00035646"/>
    </source>
</evidence>
<organism evidence="5 6">
    <name type="scientific">Segnochrobactrum spirostomi</name>
    <dbReference type="NCBI Taxonomy" id="2608987"/>
    <lineage>
        <taxon>Bacteria</taxon>
        <taxon>Pseudomonadati</taxon>
        <taxon>Pseudomonadota</taxon>
        <taxon>Alphaproteobacteria</taxon>
        <taxon>Hyphomicrobiales</taxon>
        <taxon>Segnochrobactraceae</taxon>
        <taxon>Segnochrobactrum</taxon>
    </lineage>
</organism>
<dbReference type="Pfam" id="PF00741">
    <property type="entry name" value="Gas_vesicle"/>
    <property type="match status" value="1"/>
</dbReference>
<keyword evidence="6" id="KW-1185">Reference proteome</keyword>
<dbReference type="InterPro" id="IPR000638">
    <property type="entry name" value="Gas-vesicle_GvpA-like"/>
</dbReference>
<dbReference type="PANTHER" id="PTHR35344:SF4">
    <property type="entry name" value="GAS VESICLE PROTEIN A1"/>
    <property type="match status" value="1"/>
</dbReference>
<evidence type="ECO:0000313" key="6">
    <source>
        <dbReference type="Proteomes" id="UP000332515"/>
    </source>
</evidence>
<accession>A0A6A7Y658</accession>
<dbReference type="InterPro" id="IPR050530">
    <property type="entry name" value="GvpA"/>
</dbReference>
<dbReference type="GO" id="GO:0005198">
    <property type="term" value="F:structural molecule activity"/>
    <property type="evidence" value="ECO:0007669"/>
    <property type="project" value="InterPro"/>
</dbReference>
<evidence type="ECO:0000256" key="1">
    <source>
        <dbReference type="ARBA" id="ARBA00022987"/>
    </source>
</evidence>
<protein>
    <submittedName>
        <fullName evidence="5">Gas vesicle protein</fullName>
    </submittedName>
</protein>
<evidence type="ECO:0000256" key="4">
    <source>
        <dbReference type="SAM" id="Phobius"/>
    </source>
</evidence>
<dbReference type="RefSeq" id="WP_312861737.1">
    <property type="nucleotide sequence ID" value="NZ_VWNA01000002.1"/>
</dbReference>
<dbReference type="GO" id="GO:0031411">
    <property type="term" value="C:gas vesicle"/>
    <property type="evidence" value="ECO:0007669"/>
    <property type="project" value="UniProtKB-SubCell"/>
</dbReference>
<keyword evidence="4" id="KW-0812">Transmembrane</keyword>
<dbReference type="Proteomes" id="UP000332515">
    <property type="component" value="Unassembled WGS sequence"/>
</dbReference>
<name>A0A6A7Y658_9HYPH</name>
<gene>
    <name evidence="5" type="ORF">F0357_19300</name>
</gene>
<keyword evidence="4" id="KW-1133">Transmembrane helix</keyword>
<keyword evidence="1" id="KW-0304">Gas vesicle</keyword>
<feature type="transmembrane region" description="Helical" evidence="4">
    <location>
        <begin position="22"/>
        <end position="46"/>
    </location>
</feature>
<dbReference type="EMBL" id="VWNA01000002">
    <property type="protein sequence ID" value="MQT14763.1"/>
    <property type="molecule type" value="Genomic_DNA"/>
</dbReference>
<proteinExistence type="inferred from homology"/>
<reference evidence="5 6" key="1">
    <citation type="submission" date="2019-09" db="EMBL/GenBank/DDBJ databases">
        <title>Segnochrobactrum spirostomi gen. nov., sp. nov., isolated from the ciliate Spirostomum cf. yagiui and description of a novel family, Segnochrobactraceae fam. nov. within the order Rhizobiales of the class Alphaproteobacteria.</title>
        <authorList>
            <person name="Akter S."/>
            <person name="Shazib S.U.A."/>
            <person name="Shin M.K."/>
        </authorList>
    </citation>
    <scope>NUCLEOTIDE SEQUENCE [LARGE SCALE GENOMIC DNA]</scope>
    <source>
        <strain evidence="5 6">Sp-1</strain>
    </source>
</reference>
<dbReference type="GO" id="GO:0012506">
    <property type="term" value="C:vesicle membrane"/>
    <property type="evidence" value="ECO:0007669"/>
    <property type="project" value="InterPro"/>
</dbReference>